<reference evidence="2" key="1">
    <citation type="submission" date="2020-03" db="EMBL/GenBank/DDBJ databases">
        <title>The deep terrestrial virosphere.</title>
        <authorList>
            <person name="Holmfeldt K."/>
            <person name="Nilsson E."/>
            <person name="Simone D."/>
            <person name="Lopez-Fernandez M."/>
            <person name="Wu X."/>
            <person name="de Brujin I."/>
            <person name="Lundin D."/>
            <person name="Andersson A."/>
            <person name="Bertilsson S."/>
            <person name="Dopson M."/>
        </authorList>
    </citation>
    <scope>NUCLEOTIDE SEQUENCE</scope>
    <source>
        <strain evidence="2">TM448A00317</strain>
        <strain evidence="3">TM448B00343</strain>
    </source>
</reference>
<organism evidence="2">
    <name type="scientific">viral metagenome</name>
    <dbReference type="NCBI Taxonomy" id="1070528"/>
    <lineage>
        <taxon>unclassified sequences</taxon>
        <taxon>metagenomes</taxon>
        <taxon>organismal metagenomes</taxon>
    </lineage>
</organism>
<dbReference type="InterPro" id="IPR050239">
    <property type="entry name" value="Sigma-70_RNA_pol_init_factors"/>
</dbReference>
<accession>A0A6H1ZDZ1</accession>
<dbReference type="PRINTS" id="PR00046">
    <property type="entry name" value="SIGMA70FCT"/>
</dbReference>
<dbReference type="Pfam" id="PF04545">
    <property type="entry name" value="Sigma70_r4"/>
    <property type="match status" value="1"/>
</dbReference>
<dbReference type="AlphaFoldDB" id="A0A6H1ZDZ1"/>
<name>A0A6H1ZDZ1_9ZZZZ</name>
<evidence type="ECO:0000313" key="3">
    <source>
        <dbReference type="EMBL" id="QJH95037.1"/>
    </source>
</evidence>
<dbReference type="PANTHER" id="PTHR30603">
    <property type="entry name" value="RNA POLYMERASE SIGMA FACTOR RPO"/>
    <property type="match status" value="1"/>
</dbReference>
<proteinExistence type="predicted"/>
<sequence>MLDEKIEEAYINKDLVEKLLHTLCEQKSWLSRFPEREKKIIEMRFGLNGEREKTLKEIGEIFNICKERVRGVEAGALRKMKVMYRRAVIDSERQARNRRASNAWRRVKRRR</sequence>
<gene>
    <name evidence="2" type="ORF">TM448A00317_0038</name>
    <name evidence="3" type="ORF">TM448B00343_0043</name>
</gene>
<protein>
    <submittedName>
        <fullName evidence="2">Putative sigma-70 region domain containing protein</fullName>
    </submittedName>
</protein>
<dbReference type="Gene3D" id="1.10.10.10">
    <property type="entry name" value="Winged helix-like DNA-binding domain superfamily/Winged helix DNA-binding domain"/>
    <property type="match status" value="1"/>
</dbReference>
<dbReference type="SUPFAM" id="SSF88659">
    <property type="entry name" value="Sigma3 and sigma4 domains of RNA polymerase sigma factors"/>
    <property type="match status" value="1"/>
</dbReference>
<dbReference type="GO" id="GO:0006352">
    <property type="term" value="P:DNA-templated transcription initiation"/>
    <property type="evidence" value="ECO:0007669"/>
    <property type="project" value="InterPro"/>
</dbReference>
<dbReference type="InterPro" id="IPR007630">
    <property type="entry name" value="RNA_pol_sigma70_r4"/>
</dbReference>
<dbReference type="GO" id="GO:0003700">
    <property type="term" value="F:DNA-binding transcription factor activity"/>
    <property type="evidence" value="ECO:0007669"/>
    <property type="project" value="InterPro"/>
</dbReference>
<dbReference type="InterPro" id="IPR036388">
    <property type="entry name" value="WH-like_DNA-bd_sf"/>
</dbReference>
<dbReference type="InterPro" id="IPR013324">
    <property type="entry name" value="RNA_pol_sigma_r3/r4-like"/>
</dbReference>
<dbReference type="InterPro" id="IPR000943">
    <property type="entry name" value="RNA_pol_sigma70"/>
</dbReference>
<evidence type="ECO:0000313" key="2">
    <source>
        <dbReference type="EMBL" id="QJA46136.1"/>
    </source>
</evidence>
<dbReference type="PANTHER" id="PTHR30603:SF47">
    <property type="entry name" value="RNA POLYMERASE SIGMA FACTOR SIGD, CHLOROPLASTIC"/>
    <property type="match status" value="1"/>
</dbReference>
<evidence type="ECO:0000259" key="1">
    <source>
        <dbReference type="Pfam" id="PF04545"/>
    </source>
</evidence>
<dbReference type="EMBL" id="MT144611">
    <property type="protein sequence ID" value="QJH95037.1"/>
    <property type="molecule type" value="Genomic_DNA"/>
</dbReference>
<feature type="domain" description="RNA polymerase sigma-70 region 4" evidence="1">
    <location>
        <begin position="29"/>
        <end position="81"/>
    </location>
</feature>
<dbReference type="EMBL" id="MT144003">
    <property type="protein sequence ID" value="QJA46136.1"/>
    <property type="molecule type" value="Genomic_DNA"/>
</dbReference>